<name>A0ACC1ITF5_9FUNG</name>
<proteinExistence type="predicted"/>
<comment type="caution">
    <text evidence="1">The sequence shown here is derived from an EMBL/GenBank/DDBJ whole genome shotgun (WGS) entry which is preliminary data.</text>
</comment>
<sequence length="735" mass="78156">MGRLSLGINRNKEPCEEVTKSKQFRSSIKGFLGISNGEGRSSMDLGDINEINIEEGASRLSLSARRVMSYNKGNNPEALGNKDPAAPNVESRDSADYGKDARDNAKGTPEKSDSKTALIGSSDSIDSIDKQGAQPDNTEVHEGADIGAAPDMQSPAADSSGSIAPENASDSLLARYSIVSDKVDTDWNGEQDDRHGWRRRGSILSSRLTAPLRKESSIGRGLMRKESTPLFSSSGGRNIFHRSGSSEAGGSGGIRTSFWRGSASSSLYRGSGEEHPHPPPPQQPTLAPANNLRAERTHRSSSVPYISPIMSSSAPRSMASPYLRAVGSGLTTSSCTSSRLNHRDLQMNLAGARQAADRFPKLSIAGSAGASGGSAGLPSPAVPSADGSGSSSATPMTFLVSPRPRASTASKHALGRLATASQEFRLDKRTLSSATIPALELGTPGSPRALVGCADMSEFGVGGAPGPGGSVSEPGTRGTNSKSPVLLPSPVSASTPARSVASTGDSGSEAHRGHGPHPVHETHRMHVVHDPRTGRKMINQYMIIRELGRGTHGKVKLAFDTAAGEYFAIKIIDKESRDRRLRPGAAAARAHGNVRIDVDKMEKVKREIAILKKCCHPNVVRLHEVIDDAHARRIYLVIEFMDGGEIAWRDSDGMPKMGVAEARSVFRDLVLGVEYLHYVGVLHRDLKPQNLLCNKAGRVKISDFGVSFLSRRLSRSEAKPRRHRSSNTGSASASA</sequence>
<organism evidence="1 2">
    <name type="scientific">Kickxella alabastrina</name>
    <dbReference type="NCBI Taxonomy" id="61397"/>
    <lineage>
        <taxon>Eukaryota</taxon>
        <taxon>Fungi</taxon>
        <taxon>Fungi incertae sedis</taxon>
        <taxon>Zoopagomycota</taxon>
        <taxon>Kickxellomycotina</taxon>
        <taxon>Kickxellomycetes</taxon>
        <taxon>Kickxellales</taxon>
        <taxon>Kickxellaceae</taxon>
        <taxon>Kickxella</taxon>
    </lineage>
</organism>
<keyword evidence="2" id="KW-1185">Reference proteome</keyword>
<dbReference type="Proteomes" id="UP001150581">
    <property type="component" value="Unassembled WGS sequence"/>
</dbReference>
<protein>
    <submittedName>
        <fullName evidence="1">Uncharacterized protein</fullName>
    </submittedName>
</protein>
<evidence type="ECO:0000313" key="1">
    <source>
        <dbReference type="EMBL" id="KAJ1900602.1"/>
    </source>
</evidence>
<reference evidence="1" key="1">
    <citation type="submission" date="2022-07" db="EMBL/GenBank/DDBJ databases">
        <title>Phylogenomic reconstructions and comparative analyses of Kickxellomycotina fungi.</title>
        <authorList>
            <person name="Reynolds N.K."/>
            <person name="Stajich J.E."/>
            <person name="Barry K."/>
            <person name="Grigoriev I.V."/>
            <person name="Crous P."/>
            <person name="Smith M.E."/>
        </authorList>
    </citation>
    <scope>NUCLEOTIDE SEQUENCE</scope>
    <source>
        <strain evidence="1">Benny 63K</strain>
    </source>
</reference>
<accession>A0ACC1ITF5</accession>
<gene>
    <name evidence="1" type="ORF">LPJ66_001375</name>
</gene>
<evidence type="ECO:0000313" key="2">
    <source>
        <dbReference type="Proteomes" id="UP001150581"/>
    </source>
</evidence>
<feature type="non-terminal residue" evidence="1">
    <location>
        <position position="735"/>
    </location>
</feature>
<dbReference type="EMBL" id="JANBPG010000071">
    <property type="protein sequence ID" value="KAJ1900602.1"/>
    <property type="molecule type" value="Genomic_DNA"/>
</dbReference>